<keyword evidence="1" id="KW-1133">Transmembrane helix</keyword>
<dbReference type="InParanoid" id="A0A1V9XWU6"/>
<evidence type="ECO:0000313" key="3">
    <source>
        <dbReference type="Proteomes" id="UP000192247"/>
    </source>
</evidence>
<evidence type="ECO:0000313" key="2">
    <source>
        <dbReference type="EMBL" id="OQR77977.1"/>
    </source>
</evidence>
<protein>
    <submittedName>
        <fullName evidence="2">Uncharacterized protein</fullName>
    </submittedName>
</protein>
<keyword evidence="3" id="KW-1185">Reference proteome</keyword>
<reference evidence="2 3" key="1">
    <citation type="journal article" date="2017" name="Gigascience">
        <title>Draft genome of the honey bee ectoparasitic mite, Tropilaelaps mercedesae, is shaped by the parasitic life history.</title>
        <authorList>
            <person name="Dong X."/>
            <person name="Armstrong S.D."/>
            <person name="Xia D."/>
            <person name="Makepeace B.L."/>
            <person name="Darby A.C."/>
            <person name="Kadowaki T."/>
        </authorList>
    </citation>
    <scope>NUCLEOTIDE SEQUENCE [LARGE SCALE GENOMIC DNA]</scope>
    <source>
        <strain evidence="2">Wuxi-XJTLU</strain>
    </source>
</reference>
<dbReference type="EMBL" id="MNPL01002788">
    <property type="protein sequence ID" value="OQR77977.1"/>
    <property type="molecule type" value="Genomic_DNA"/>
</dbReference>
<name>A0A1V9XWU6_9ACAR</name>
<keyword evidence="1" id="KW-0812">Transmembrane</keyword>
<proteinExistence type="predicted"/>
<evidence type="ECO:0000256" key="1">
    <source>
        <dbReference type="SAM" id="Phobius"/>
    </source>
</evidence>
<keyword evidence="1" id="KW-0472">Membrane</keyword>
<gene>
    <name evidence="2" type="ORF">BIW11_06716</name>
</gene>
<organism evidence="2 3">
    <name type="scientific">Tropilaelaps mercedesae</name>
    <dbReference type="NCBI Taxonomy" id="418985"/>
    <lineage>
        <taxon>Eukaryota</taxon>
        <taxon>Metazoa</taxon>
        <taxon>Ecdysozoa</taxon>
        <taxon>Arthropoda</taxon>
        <taxon>Chelicerata</taxon>
        <taxon>Arachnida</taxon>
        <taxon>Acari</taxon>
        <taxon>Parasitiformes</taxon>
        <taxon>Mesostigmata</taxon>
        <taxon>Gamasina</taxon>
        <taxon>Dermanyssoidea</taxon>
        <taxon>Laelapidae</taxon>
        <taxon>Tropilaelaps</taxon>
    </lineage>
</organism>
<accession>A0A1V9XWU6</accession>
<feature type="transmembrane region" description="Helical" evidence="1">
    <location>
        <begin position="41"/>
        <end position="62"/>
    </location>
</feature>
<feature type="transmembrane region" description="Helical" evidence="1">
    <location>
        <begin position="82"/>
        <end position="102"/>
    </location>
</feature>
<dbReference type="Proteomes" id="UP000192247">
    <property type="component" value="Unassembled WGS sequence"/>
</dbReference>
<sequence>MQSSSFWRLKSVKIIAQPFPLPLLCSINMGNRYYDWYTIQLNYMLSWVPCSLAIIVNVAVLTTYKRSERLQDHSTPFRQDTAFAYTLAIGAYLLADGALTIFRKF</sequence>
<comment type="caution">
    <text evidence="2">The sequence shown here is derived from an EMBL/GenBank/DDBJ whole genome shotgun (WGS) entry which is preliminary data.</text>
</comment>
<dbReference type="AlphaFoldDB" id="A0A1V9XWU6"/>